<feature type="signal peptide" evidence="1">
    <location>
        <begin position="1"/>
        <end position="26"/>
    </location>
</feature>
<dbReference type="EMBL" id="MEZX01000001">
    <property type="protein sequence ID" value="OGD65053.1"/>
    <property type="molecule type" value="Genomic_DNA"/>
</dbReference>
<dbReference type="STRING" id="1797471.A3A71_03105"/>
<evidence type="ECO:0000313" key="2">
    <source>
        <dbReference type="EMBL" id="OGD65053.1"/>
    </source>
</evidence>
<gene>
    <name evidence="2" type="ORF">A3A71_03105</name>
</gene>
<organism evidence="2 3">
    <name type="scientific">Candidatus Berkelbacteria bacterium RIFCSPLOWO2_01_FULL_50_28</name>
    <dbReference type="NCBI Taxonomy" id="1797471"/>
    <lineage>
        <taxon>Bacteria</taxon>
        <taxon>Candidatus Berkelbacteria</taxon>
    </lineage>
</organism>
<dbReference type="AlphaFoldDB" id="A0A1F5ECF7"/>
<keyword evidence="1" id="KW-0732">Signal</keyword>
<accession>A0A1F5ECF7</accession>
<reference evidence="2 3" key="1">
    <citation type="journal article" date="2016" name="Nat. Commun.">
        <title>Thousands of microbial genomes shed light on interconnected biogeochemical processes in an aquifer system.</title>
        <authorList>
            <person name="Anantharaman K."/>
            <person name="Brown C.T."/>
            <person name="Hug L.A."/>
            <person name="Sharon I."/>
            <person name="Castelle C.J."/>
            <person name="Probst A.J."/>
            <person name="Thomas B.C."/>
            <person name="Singh A."/>
            <person name="Wilkins M.J."/>
            <person name="Karaoz U."/>
            <person name="Brodie E.L."/>
            <person name="Williams K.H."/>
            <person name="Hubbard S.S."/>
            <person name="Banfield J.F."/>
        </authorList>
    </citation>
    <scope>NUCLEOTIDE SEQUENCE [LARGE SCALE GENOMIC DNA]</scope>
</reference>
<evidence type="ECO:0000313" key="3">
    <source>
        <dbReference type="Proteomes" id="UP000177481"/>
    </source>
</evidence>
<proteinExistence type="predicted"/>
<comment type="caution">
    <text evidence="2">The sequence shown here is derived from an EMBL/GenBank/DDBJ whole genome shotgun (WGS) entry which is preliminary data.</text>
</comment>
<evidence type="ECO:0008006" key="4">
    <source>
        <dbReference type="Google" id="ProtNLM"/>
    </source>
</evidence>
<sequence length="256" mass="27750">MHRIFNTAIAIAVLSLMLGQAGFVTAQEKTNGDQLRVKAREHRTEIDTALTNFRSARGEKRLEKLKVASKRIVSVRTEALNGLIARLAESKKCKNLSEAQLSEIKAAIQSIITKLETQDSDIASSTDLTKAKTAIKEVYTNNKVFAAVIPATNGACLATRLTFLIDGRLNTLVEKIKAAGIETAEIEALMTKAKSSAEAAYTVYLGILQNPAAENVRASFSTAKSHLQTTRQELGAVKSALAKLRADYEQQTKDGS</sequence>
<protein>
    <recommendedName>
        <fullName evidence="4">DUF5667 domain-containing protein</fullName>
    </recommendedName>
</protein>
<dbReference type="Proteomes" id="UP000177481">
    <property type="component" value="Unassembled WGS sequence"/>
</dbReference>
<evidence type="ECO:0000256" key="1">
    <source>
        <dbReference type="SAM" id="SignalP"/>
    </source>
</evidence>
<feature type="chain" id="PRO_5009518323" description="DUF5667 domain-containing protein" evidence="1">
    <location>
        <begin position="27"/>
        <end position="256"/>
    </location>
</feature>
<name>A0A1F5ECF7_9BACT</name>